<dbReference type="AlphaFoldDB" id="A0A8T0PUW5"/>
<sequence length="180" mass="20066">MAPKNDKSRACAWCWRHRGECPVLFFCWPITQQKPPDLFQTLSTCAPTPPTPWRPTALLCRRTSDTQRNAHSATRRDSHSATPRDVPTLLCRSPPDLHPSPAPSTPPRRPPLPNRAPDAHPSATSARSPSTPVPEAPVRRFPEHRIGEARTWNRASIKVEKAALTPAKLAEEDCTTPRLK</sequence>
<protein>
    <submittedName>
        <fullName evidence="2">Uncharacterized protein</fullName>
    </submittedName>
</protein>
<name>A0A8T0PUW5_PANVG</name>
<organism evidence="2 3">
    <name type="scientific">Panicum virgatum</name>
    <name type="common">Blackwell switchgrass</name>
    <dbReference type="NCBI Taxonomy" id="38727"/>
    <lineage>
        <taxon>Eukaryota</taxon>
        <taxon>Viridiplantae</taxon>
        <taxon>Streptophyta</taxon>
        <taxon>Embryophyta</taxon>
        <taxon>Tracheophyta</taxon>
        <taxon>Spermatophyta</taxon>
        <taxon>Magnoliopsida</taxon>
        <taxon>Liliopsida</taxon>
        <taxon>Poales</taxon>
        <taxon>Poaceae</taxon>
        <taxon>PACMAD clade</taxon>
        <taxon>Panicoideae</taxon>
        <taxon>Panicodae</taxon>
        <taxon>Paniceae</taxon>
        <taxon>Panicinae</taxon>
        <taxon>Panicum</taxon>
        <taxon>Panicum sect. Hiantes</taxon>
    </lineage>
</organism>
<dbReference type="EMBL" id="CM029050">
    <property type="protein sequence ID" value="KAG2564728.1"/>
    <property type="molecule type" value="Genomic_DNA"/>
</dbReference>
<feature type="compositionally biased region" description="Low complexity" evidence="1">
    <location>
        <begin position="115"/>
        <end position="130"/>
    </location>
</feature>
<evidence type="ECO:0000256" key="1">
    <source>
        <dbReference type="SAM" id="MobiDB-lite"/>
    </source>
</evidence>
<evidence type="ECO:0000313" key="2">
    <source>
        <dbReference type="EMBL" id="KAG2564728.1"/>
    </source>
</evidence>
<feature type="compositionally biased region" description="Pro residues" evidence="1">
    <location>
        <begin position="96"/>
        <end position="114"/>
    </location>
</feature>
<proteinExistence type="predicted"/>
<gene>
    <name evidence="2" type="ORF">PVAP13_7NG107156</name>
</gene>
<evidence type="ECO:0000313" key="3">
    <source>
        <dbReference type="Proteomes" id="UP000823388"/>
    </source>
</evidence>
<comment type="caution">
    <text evidence="2">The sequence shown here is derived from an EMBL/GenBank/DDBJ whole genome shotgun (WGS) entry which is preliminary data.</text>
</comment>
<accession>A0A8T0PUW5</accession>
<dbReference type="Proteomes" id="UP000823388">
    <property type="component" value="Chromosome 7N"/>
</dbReference>
<feature type="compositionally biased region" description="Basic and acidic residues" evidence="1">
    <location>
        <begin position="137"/>
        <end position="147"/>
    </location>
</feature>
<keyword evidence="3" id="KW-1185">Reference proteome</keyword>
<feature type="region of interest" description="Disordered" evidence="1">
    <location>
        <begin position="64"/>
        <end position="147"/>
    </location>
</feature>
<reference evidence="2" key="1">
    <citation type="submission" date="2020-05" db="EMBL/GenBank/DDBJ databases">
        <title>WGS assembly of Panicum virgatum.</title>
        <authorList>
            <person name="Lovell J.T."/>
            <person name="Jenkins J."/>
            <person name="Shu S."/>
            <person name="Juenger T.E."/>
            <person name="Schmutz J."/>
        </authorList>
    </citation>
    <scope>NUCLEOTIDE SEQUENCE</scope>
    <source>
        <strain evidence="2">AP13</strain>
    </source>
</reference>